<comment type="caution">
    <text evidence="2">The sequence shown here is derived from an EMBL/GenBank/DDBJ whole genome shotgun (WGS) entry which is preliminary data.</text>
</comment>
<reference evidence="2 3" key="1">
    <citation type="submission" date="2023-08" db="EMBL/GenBank/DDBJ databases">
        <title>A Necator americanus chromosomal reference genome.</title>
        <authorList>
            <person name="Ilik V."/>
            <person name="Petrzelkova K.J."/>
            <person name="Pardy F."/>
            <person name="Fuh T."/>
            <person name="Niatou-Singa F.S."/>
            <person name="Gouil Q."/>
            <person name="Baker L."/>
            <person name="Ritchie M.E."/>
            <person name="Jex A.R."/>
            <person name="Gazzola D."/>
            <person name="Li H."/>
            <person name="Toshio Fujiwara R."/>
            <person name="Zhan B."/>
            <person name="Aroian R.V."/>
            <person name="Pafco B."/>
            <person name="Schwarz E.M."/>
        </authorList>
    </citation>
    <scope>NUCLEOTIDE SEQUENCE [LARGE SCALE GENOMIC DNA]</scope>
    <source>
        <strain evidence="2 3">Aroian</strain>
        <tissue evidence="2">Whole animal</tissue>
    </source>
</reference>
<protein>
    <submittedName>
        <fullName evidence="2">Uncharacterized protein</fullName>
    </submittedName>
</protein>
<dbReference type="Proteomes" id="UP001303046">
    <property type="component" value="Unassembled WGS sequence"/>
</dbReference>
<organism evidence="2 3">
    <name type="scientific">Necator americanus</name>
    <name type="common">Human hookworm</name>
    <dbReference type="NCBI Taxonomy" id="51031"/>
    <lineage>
        <taxon>Eukaryota</taxon>
        <taxon>Metazoa</taxon>
        <taxon>Ecdysozoa</taxon>
        <taxon>Nematoda</taxon>
        <taxon>Chromadorea</taxon>
        <taxon>Rhabditida</taxon>
        <taxon>Rhabditina</taxon>
        <taxon>Rhabditomorpha</taxon>
        <taxon>Strongyloidea</taxon>
        <taxon>Ancylostomatidae</taxon>
        <taxon>Bunostominae</taxon>
        <taxon>Necator</taxon>
    </lineage>
</organism>
<keyword evidence="1" id="KW-0812">Transmembrane</keyword>
<name>A0ABR1EEW2_NECAM</name>
<keyword evidence="1" id="KW-0472">Membrane</keyword>
<keyword evidence="3" id="KW-1185">Reference proteome</keyword>
<sequence length="137" mass="15712">MLPPPSLKKLRIFAERIMAIPMEYREESEMYTTAHDSNISETTIISLISSIIILTLIYLLKKYVLPWIKIKLAKLHLEMHQGEETSALPLVLRGEMPATTNTVVSWIWATAVLLIHIMYNSACLRRNLRGPPEQINI</sequence>
<feature type="transmembrane region" description="Helical" evidence="1">
    <location>
        <begin position="98"/>
        <end position="119"/>
    </location>
</feature>
<feature type="transmembrane region" description="Helical" evidence="1">
    <location>
        <begin position="39"/>
        <end position="60"/>
    </location>
</feature>
<evidence type="ECO:0000313" key="3">
    <source>
        <dbReference type="Proteomes" id="UP001303046"/>
    </source>
</evidence>
<proteinExistence type="predicted"/>
<accession>A0ABR1EEW2</accession>
<keyword evidence="1" id="KW-1133">Transmembrane helix</keyword>
<evidence type="ECO:0000313" key="2">
    <source>
        <dbReference type="EMBL" id="KAK6761140.1"/>
    </source>
</evidence>
<dbReference type="EMBL" id="JAVFWL010000006">
    <property type="protein sequence ID" value="KAK6761140.1"/>
    <property type="molecule type" value="Genomic_DNA"/>
</dbReference>
<evidence type="ECO:0000256" key="1">
    <source>
        <dbReference type="SAM" id="Phobius"/>
    </source>
</evidence>
<gene>
    <name evidence="2" type="primary">Necator_chrX.g22433</name>
    <name evidence="2" type="ORF">RB195_022271</name>
</gene>